<dbReference type="Proteomes" id="UP000027265">
    <property type="component" value="Unassembled WGS sequence"/>
</dbReference>
<name>A0A067QJ38_9AGAM</name>
<proteinExistence type="predicted"/>
<reference evidence="4" key="1">
    <citation type="journal article" date="2014" name="Proc. Natl. Acad. Sci. U.S.A.">
        <title>Extensive sampling of basidiomycete genomes demonstrates inadequacy of the white-rot/brown-rot paradigm for wood decay fungi.</title>
        <authorList>
            <person name="Riley R."/>
            <person name="Salamov A.A."/>
            <person name="Brown D.W."/>
            <person name="Nagy L.G."/>
            <person name="Floudas D."/>
            <person name="Held B.W."/>
            <person name="Levasseur A."/>
            <person name="Lombard V."/>
            <person name="Morin E."/>
            <person name="Otillar R."/>
            <person name="Lindquist E.A."/>
            <person name="Sun H."/>
            <person name="LaButti K.M."/>
            <person name="Schmutz J."/>
            <person name="Jabbour D."/>
            <person name="Luo H."/>
            <person name="Baker S.E."/>
            <person name="Pisabarro A.G."/>
            <person name="Walton J.D."/>
            <person name="Blanchette R.A."/>
            <person name="Henrissat B."/>
            <person name="Martin F."/>
            <person name="Cullen D."/>
            <person name="Hibbett D.S."/>
            <person name="Grigoriev I.V."/>
        </authorList>
    </citation>
    <scope>NUCLEOTIDE SEQUENCE [LARGE SCALE GENOMIC DNA]</scope>
    <source>
        <strain evidence="4">MUCL 33604</strain>
    </source>
</reference>
<gene>
    <name evidence="3" type="ORF">JAAARDRAFT_467184</name>
</gene>
<protein>
    <submittedName>
        <fullName evidence="3">Uncharacterized protein</fullName>
    </submittedName>
</protein>
<feature type="region of interest" description="Disordered" evidence="1">
    <location>
        <begin position="1"/>
        <end position="98"/>
    </location>
</feature>
<evidence type="ECO:0000313" key="3">
    <source>
        <dbReference type="EMBL" id="KDQ62636.1"/>
    </source>
</evidence>
<feature type="compositionally biased region" description="Polar residues" evidence="1">
    <location>
        <begin position="68"/>
        <end position="88"/>
    </location>
</feature>
<sequence>MASNVTPSSSSSSVSVEESRPQAGPLPSKRGEIGYQEGQVRENGERSRDSSGPSLPARHPADRDPQPTDENAPTTPPTVSDTPITQAPTSDSSSTRSTSKRSFISFLTPASIYGLRVTSLLICIAHFLLFGGTIAGWVLTAKNVGKTERNDPGSPDDSQSLGGIASTSIFIHIAFAVCILPQLLFLERAIYRLRAERYLYLHPGAVLPRSLRRYPSTNQRIAFAPWNRPPLPTYAAALAESGHGTGDVEDSAIAIPPPPAYGNTRGSMLLLSGHIRNSLRAQLSAQRSSTVSERSDRPVSYMSHDSSWDEARDAERVRKLEDTLAQLEEGRPSHRAPTM</sequence>
<keyword evidence="2" id="KW-0812">Transmembrane</keyword>
<feature type="compositionally biased region" description="Basic and acidic residues" evidence="1">
    <location>
        <begin position="39"/>
        <end position="49"/>
    </location>
</feature>
<dbReference type="InParanoid" id="A0A067QJ38"/>
<dbReference type="STRING" id="933084.A0A067QJ38"/>
<feature type="region of interest" description="Disordered" evidence="1">
    <location>
        <begin position="282"/>
        <end position="314"/>
    </location>
</feature>
<organism evidence="3 4">
    <name type="scientific">Jaapia argillacea MUCL 33604</name>
    <dbReference type="NCBI Taxonomy" id="933084"/>
    <lineage>
        <taxon>Eukaryota</taxon>
        <taxon>Fungi</taxon>
        <taxon>Dikarya</taxon>
        <taxon>Basidiomycota</taxon>
        <taxon>Agaricomycotina</taxon>
        <taxon>Agaricomycetes</taxon>
        <taxon>Agaricomycetidae</taxon>
        <taxon>Jaapiales</taxon>
        <taxon>Jaapiaceae</taxon>
        <taxon>Jaapia</taxon>
    </lineage>
</organism>
<feature type="compositionally biased region" description="Low complexity" evidence="1">
    <location>
        <begin position="89"/>
        <end position="98"/>
    </location>
</feature>
<dbReference type="AlphaFoldDB" id="A0A067QJ38"/>
<keyword evidence="2" id="KW-1133">Transmembrane helix</keyword>
<feature type="compositionally biased region" description="Polar residues" evidence="1">
    <location>
        <begin position="282"/>
        <end position="292"/>
    </location>
</feature>
<feature type="transmembrane region" description="Helical" evidence="2">
    <location>
        <begin position="120"/>
        <end position="140"/>
    </location>
</feature>
<keyword evidence="2" id="KW-0472">Membrane</keyword>
<accession>A0A067QJ38</accession>
<feature type="transmembrane region" description="Helical" evidence="2">
    <location>
        <begin position="160"/>
        <end position="186"/>
    </location>
</feature>
<dbReference type="EMBL" id="KL197711">
    <property type="protein sequence ID" value="KDQ62636.1"/>
    <property type="molecule type" value="Genomic_DNA"/>
</dbReference>
<evidence type="ECO:0000256" key="2">
    <source>
        <dbReference type="SAM" id="Phobius"/>
    </source>
</evidence>
<dbReference type="OrthoDB" id="2596855at2759"/>
<dbReference type="HOGENOM" id="CLU_062080_0_0_1"/>
<evidence type="ECO:0000313" key="4">
    <source>
        <dbReference type="Proteomes" id="UP000027265"/>
    </source>
</evidence>
<keyword evidence="4" id="KW-1185">Reference proteome</keyword>
<evidence type="ECO:0000256" key="1">
    <source>
        <dbReference type="SAM" id="MobiDB-lite"/>
    </source>
</evidence>